<dbReference type="PANTHER" id="PTHR32448">
    <property type="entry name" value="OS08G0158400 PROTEIN"/>
    <property type="match status" value="1"/>
</dbReference>
<reference evidence="10 13" key="2">
    <citation type="journal article" date="2014" name="BMC Genomics">
        <title>An improved genome release (version Mt4.0) for the model legume Medicago truncatula.</title>
        <authorList>
            <person name="Tang H."/>
            <person name="Krishnakumar V."/>
            <person name="Bidwell S."/>
            <person name="Rosen B."/>
            <person name="Chan A."/>
            <person name="Zhou S."/>
            <person name="Gentzbittel L."/>
            <person name="Childs K.L."/>
            <person name="Yandell M."/>
            <person name="Gundlach H."/>
            <person name="Mayer K.F."/>
            <person name="Schwartz D.C."/>
            <person name="Town C.D."/>
        </authorList>
    </citation>
    <scope>GENOME REANNOTATION</scope>
    <source>
        <strain evidence="10">A17</strain>
        <strain evidence="12 13">cv. Jemalong A17</strain>
    </source>
</reference>
<reference evidence="10 13" key="1">
    <citation type="journal article" date="2011" name="Nature">
        <title>The Medicago genome provides insight into the evolution of rhizobial symbioses.</title>
        <authorList>
            <person name="Young N.D."/>
            <person name="Debelle F."/>
            <person name="Oldroyd G.E."/>
            <person name="Geurts R."/>
            <person name="Cannon S.B."/>
            <person name="Udvardi M.K."/>
            <person name="Benedito V.A."/>
            <person name="Mayer K.F."/>
            <person name="Gouzy J."/>
            <person name="Schoof H."/>
            <person name="Van de Peer Y."/>
            <person name="Proost S."/>
            <person name="Cook D.R."/>
            <person name="Meyers B.C."/>
            <person name="Spannagl M."/>
            <person name="Cheung F."/>
            <person name="De Mita S."/>
            <person name="Krishnakumar V."/>
            <person name="Gundlach H."/>
            <person name="Zhou S."/>
            <person name="Mudge J."/>
            <person name="Bharti A.K."/>
            <person name="Murray J.D."/>
            <person name="Naoumkina M.A."/>
            <person name="Rosen B."/>
            <person name="Silverstein K.A."/>
            <person name="Tang H."/>
            <person name="Rombauts S."/>
            <person name="Zhao P.X."/>
            <person name="Zhou P."/>
            <person name="Barbe V."/>
            <person name="Bardou P."/>
            <person name="Bechner M."/>
            <person name="Bellec A."/>
            <person name="Berger A."/>
            <person name="Berges H."/>
            <person name="Bidwell S."/>
            <person name="Bisseling T."/>
            <person name="Choisne N."/>
            <person name="Couloux A."/>
            <person name="Denny R."/>
            <person name="Deshpande S."/>
            <person name="Dai X."/>
            <person name="Doyle J.J."/>
            <person name="Dudez A.M."/>
            <person name="Farmer A.D."/>
            <person name="Fouteau S."/>
            <person name="Franken C."/>
            <person name="Gibelin C."/>
            <person name="Gish J."/>
            <person name="Goldstein S."/>
            <person name="Gonzalez A.J."/>
            <person name="Green P.J."/>
            <person name="Hallab A."/>
            <person name="Hartog M."/>
            <person name="Hua A."/>
            <person name="Humphray S.J."/>
            <person name="Jeong D.H."/>
            <person name="Jing Y."/>
            <person name="Jocker A."/>
            <person name="Kenton S.M."/>
            <person name="Kim D.J."/>
            <person name="Klee K."/>
            <person name="Lai H."/>
            <person name="Lang C."/>
            <person name="Lin S."/>
            <person name="Macmil S.L."/>
            <person name="Magdelenat G."/>
            <person name="Matthews L."/>
            <person name="McCorrison J."/>
            <person name="Monaghan E.L."/>
            <person name="Mun J.H."/>
            <person name="Najar F.Z."/>
            <person name="Nicholson C."/>
            <person name="Noirot C."/>
            <person name="O'Bleness M."/>
            <person name="Paule C.R."/>
            <person name="Poulain J."/>
            <person name="Prion F."/>
            <person name="Qin B."/>
            <person name="Qu C."/>
            <person name="Retzel E.F."/>
            <person name="Riddle C."/>
            <person name="Sallet E."/>
            <person name="Samain S."/>
            <person name="Samson N."/>
            <person name="Sanders I."/>
            <person name="Saurat O."/>
            <person name="Scarpelli C."/>
            <person name="Schiex T."/>
            <person name="Segurens B."/>
            <person name="Severin A.J."/>
            <person name="Sherrier D.J."/>
            <person name="Shi R."/>
            <person name="Sims S."/>
            <person name="Singer S.R."/>
            <person name="Sinharoy S."/>
            <person name="Sterck L."/>
            <person name="Viollet A."/>
            <person name="Wang B.B."/>
            <person name="Wang K."/>
            <person name="Wang M."/>
            <person name="Wang X."/>
            <person name="Warfsmann J."/>
            <person name="Weissenbach J."/>
            <person name="White D.D."/>
            <person name="White J.D."/>
            <person name="Wiley G.B."/>
            <person name="Wincker P."/>
            <person name="Xing Y."/>
            <person name="Yang L."/>
            <person name="Yao Z."/>
            <person name="Ying F."/>
            <person name="Zhai J."/>
            <person name="Zhou L."/>
            <person name="Zuber A."/>
            <person name="Denarie J."/>
            <person name="Dixon R.A."/>
            <person name="May G.D."/>
            <person name="Schwartz D.C."/>
            <person name="Rogers J."/>
            <person name="Quetier F."/>
            <person name="Town C.D."/>
            <person name="Roe B.A."/>
        </authorList>
    </citation>
    <scope>NUCLEOTIDE SEQUENCE [LARGE SCALE GENOMIC DNA]</scope>
    <source>
        <strain evidence="10">A17</strain>
        <strain evidence="12 13">cv. Jemalong A17</strain>
    </source>
</reference>
<reference evidence="14" key="4">
    <citation type="journal article" date="2018" name="Nat. Plants">
        <title>Whole-genome landscape of Medicago truncatula symbiotic genes.</title>
        <authorList>
            <person name="Pecrix Y."/>
            <person name="Staton S.E."/>
            <person name="Sallet E."/>
            <person name="Lelandais-Briere C."/>
            <person name="Moreau S."/>
            <person name="Carrere S."/>
            <person name="Blein T."/>
            <person name="Jardinaud M.F."/>
            <person name="Latrasse D."/>
            <person name="Zouine M."/>
            <person name="Zahm M."/>
            <person name="Kreplak J."/>
            <person name="Mayjonade B."/>
            <person name="Satge C."/>
            <person name="Perez M."/>
            <person name="Cauet S."/>
            <person name="Marande W."/>
            <person name="Chantry-Darmon C."/>
            <person name="Lopez-Roques C."/>
            <person name="Bouchez O."/>
            <person name="Berard A."/>
            <person name="Debelle F."/>
            <person name="Munos S."/>
            <person name="Bendahmane A."/>
            <person name="Berges H."/>
            <person name="Niebel A."/>
            <person name="Buitink J."/>
            <person name="Frugier F."/>
            <person name="Benhamed M."/>
            <person name="Crespi M."/>
            <person name="Gouzy J."/>
            <person name="Gamas P."/>
        </authorList>
    </citation>
    <scope>NUCLEOTIDE SEQUENCE [LARGE SCALE GENOMIC DNA]</scope>
    <source>
        <strain evidence="14">cv. Jemalong A17</strain>
    </source>
</reference>
<evidence type="ECO:0000313" key="12">
    <source>
        <dbReference type="EnsemblPlants" id="KEH31319"/>
    </source>
</evidence>
<dbReference type="EC" id="1.3.3.8" evidence="11"/>
<dbReference type="FunFam" id="3.30.43.10:FF:000004">
    <property type="entry name" value="Berberine bridge enzyme-like 15"/>
    <property type="match status" value="1"/>
</dbReference>
<dbReference type="Proteomes" id="UP000265566">
    <property type="component" value="Chromosome 4"/>
</dbReference>
<dbReference type="EMBL" id="CM001220">
    <property type="protein sequence ID" value="KEH31319.1"/>
    <property type="molecule type" value="Genomic_DNA"/>
</dbReference>
<dbReference type="InterPro" id="IPR016169">
    <property type="entry name" value="FAD-bd_PCMH_sub2"/>
</dbReference>
<keyword evidence="5" id="KW-0274">FAD</keyword>
<evidence type="ECO:0000313" key="10">
    <source>
        <dbReference type="EMBL" id="KEH31319.1"/>
    </source>
</evidence>
<dbReference type="InterPro" id="IPR016167">
    <property type="entry name" value="FAD-bd_PCMH_sub1"/>
</dbReference>
<dbReference type="KEGG" id="mtr:25493352"/>
<dbReference type="Gene3D" id="3.40.462.20">
    <property type="match status" value="1"/>
</dbReference>
<dbReference type="GO" id="GO:1901696">
    <property type="term" value="P:cannabinoid biosynthetic process"/>
    <property type="evidence" value="ECO:0007669"/>
    <property type="project" value="UniProtKB-ARBA"/>
</dbReference>
<dbReference type="Gramene" id="rna25416">
    <property type="protein sequence ID" value="RHN62805.1"/>
    <property type="gene ID" value="gene25416"/>
</dbReference>
<evidence type="ECO:0000256" key="2">
    <source>
        <dbReference type="ARBA" id="ARBA00005466"/>
    </source>
</evidence>
<evidence type="ECO:0000313" key="11">
    <source>
        <dbReference type="EMBL" id="RHN62805.1"/>
    </source>
</evidence>
<proteinExistence type="inferred from homology"/>
<name>G8A1B7_MEDTR</name>
<dbReference type="GO" id="GO:0050328">
    <property type="term" value="F:tetrahydroberberine oxidase activity"/>
    <property type="evidence" value="ECO:0007669"/>
    <property type="project" value="UniProtKB-EC"/>
</dbReference>
<keyword evidence="4 8" id="KW-0732">Signal</keyword>
<feature type="signal peptide" evidence="8">
    <location>
        <begin position="1"/>
        <end position="23"/>
    </location>
</feature>
<dbReference type="Proteomes" id="UP000002051">
    <property type="component" value="Chromosome 4"/>
</dbReference>
<dbReference type="InterPro" id="IPR016166">
    <property type="entry name" value="FAD-bd_PCMH"/>
</dbReference>
<dbReference type="EnsemblPlants" id="KEH31319">
    <property type="protein sequence ID" value="KEH31319"/>
    <property type="gene ID" value="MTR_4g094478"/>
</dbReference>
<keyword evidence="11" id="KW-0560">Oxidoreductase</keyword>
<dbReference type="SUPFAM" id="SSF56176">
    <property type="entry name" value="FAD-binding/transporter-associated domain-like"/>
    <property type="match status" value="1"/>
</dbReference>
<dbReference type="PROSITE" id="PS51387">
    <property type="entry name" value="FAD_PCMH"/>
    <property type="match status" value="1"/>
</dbReference>
<keyword evidence="13" id="KW-1185">Reference proteome</keyword>
<dbReference type="HOGENOM" id="CLU_018354_6_0_1"/>
<dbReference type="InterPro" id="IPR036318">
    <property type="entry name" value="FAD-bd_PCMH-like_sf"/>
</dbReference>
<reference evidence="11" key="5">
    <citation type="journal article" date="2018" name="Nat. Plants">
        <title>Whole-genome landscape of Medicago truncatula symbiotic genes.</title>
        <authorList>
            <person name="Pecrix Y."/>
            <person name="Gamas P."/>
            <person name="Carrere S."/>
        </authorList>
    </citation>
    <scope>NUCLEOTIDE SEQUENCE</scope>
    <source>
        <tissue evidence="11">Leaves</tissue>
    </source>
</reference>
<dbReference type="AlphaFoldDB" id="G8A1B7"/>
<dbReference type="OrthoDB" id="407275at2759"/>
<accession>G8A1B7</accession>
<dbReference type="InterPro" id="IPR006094">
    <property type="entry name" value="Oxid_FAD_bind_N"/>
</dbReference>
<dbReference type="OMA" id="NLVINMA"/>
<comment type="similarity">
    <text evidence="2">Belongs to the oxygen-dependent FAD-linked oxidoreductase family.</text>
</comment>
<dbReference type="eggNOG" id="ENOG502QVGN">
    <property type="taxonomic scope" value="Eukaryota"/>
</dbReference>
<protein>
    <submittedName>
        <fullName evidence="11">Putative tetrahydroberberine oxidase</fullName>
        <ecNumber evidence="11">1.3.3.8</ecNumber>
    </submittedName>
    <submittedName>
        <fullName evidence="10">Reticuline oxidase-like protein</fullName>
    </submittedName>
</protein>
<evidence type="ECO:0000256" key="7">
    <source>
        <dbReference type="ARBA" id="ARBA00023180"/>
    </source>
</evidence>
<evidence type="ECO:0000256" key="1">
    <source>
        <dbReference type="ARBA" id="ARBA00001974"/>
    </source>
</evidence>
<feature type="chain" id="PRO_5014574375" evidence="8">
    <location>
        <begin position="24"/>
        <end position="545"/>
    </location>
</feature>
<dbReference type="Gene3D" id="3.30.465.10">
    <property type="match status" value="1"/>
</dbReference>
<dbReference type="PaxDb" id="3880-AES85255"/>
<evidence type="ECO:0000313" key="14">
    <source>
        <dbReference type="Proteomes" id="UP000265566"/>
    </source>
</evidence>
<evidence type="ECO:0000256" key="5">
    <source>
        <dbReference type="ARBA" id="ARBA00022827"/>
    </source>
</evidence>
<dbReference type="InterPro" id="IPR012951">
    <property type="entry name" value="BBE"/>
</dbReference>
<evidence type="ECO:0000259" key="9">
    <source>
        <dbReference type="PROSITE" id="PS51387"/>
    </source>
</evidence>
<dbReference type="GO" id="GO:0071949">
    <property type="term" value="F:FAD binding"/>
    <property type="evidence" value="ECO:0007669"/>
    <property type="project" value="InterPro"/>
</dbReference>
<organism evidence="12">
    <name type="scientific">Medicago truncatula</name>
    <name type="common">Barrel medic</name>
    <name type="synonym">Medicago tribuloides</name>
    <dbReference type="NCBI Taxonomy" id="3880"/>
    <lineage>
        <taxon>Eukaryota</taxon>
        <taxon>Viridiplantae</taxon>
        <taxon>Streptophyta</taxon>
        <taxon>Embryophyta</taxon>
        <taxon>Tracheophyta</taxon>
        <taxon>Spermatophyta</taxon>
        <taxon>Magnoliopsida</taxon>
        <taxon>eudicotyledons</taxon>
        <taxon>Gunneridae</taxon>
        <taxon>Pentapetalae</taxon>
        <taxon>rosids</taxon>
        <taxon>fabids</taxon>
        <taxon>Fabales</taxon>
        <taxon>Fabaceae</taxon>
        <taxon>Papilionoideae</taxon>
        <taxon>50 kb inversion clade</taxon>
        <taxon>NPAAA clade</taxon>
        <taxon>Hologalegina</taxon>
        <taxon>IRL clade</taxon>
        <taxon>Trifolieae</taxon>
        <taxon>Medicago</taxon>
    </lineage>
</organism>
<reference evidence="12" key="3">
    <citation type="submission" date="2015-04" db="UniProtKB">
        <authorList>
            <consortium name="EnsemblPlants"/>
        </authorList>
    </citation>
    <scope>IDENTIFICATION</scope>
    <source>
        <strain evidence="12">cv. Jemalong A17</strain>
    </source>
</reference>
<evidence type="ECO:0000256" key="3">
    <source>
        <dbReference type="ARBA" id="ARBA00022630"/>
    </source>
</evidence>
<evidence type="ECO:0000256" key="4">
    <source>
        <dbReference type="ARBA" id="ARBA00022729"/>
    </source>
</evidence>
<gene>
    <name evidence="12" type="primary">25493352</name>
    <name evidence="10" type="ordered locus">MTR_4g094478</name>
    <name evidence="11" type="ORF">MtrunA17_Chr4g0051381</name>
</gene>
<feature type="domain" description="FAD-binding PCMH-type" evidence="9">
    <location>
        <begin position="76"/>
        <end position="250"/>
    </location>
</feature>
<dbReference type="Gene3D" id="3.30.43.10">
    <property type="entry name" value="Uridine Diphospho-n-acetylenolpyruvylglucosamine Reductase, domain 2"/>
    <property type="match status" value="1"/>
</dbReference>
<dbReference type="Pfam" id="PF01565">
    <property type="entry name" value="FAD_binding_4"/>
    <property type="match status" value="1"/>
</dbReference>
<evidence type="ECO:0000256" key="8">
    <source>
        <dbReference type="SAM" id="SignalP"/>
    </source>
</evidence>
<keyword evidence="3" id="KW-0285">Flavoprotein</keyword>
<keyword evidence="6" id="KW-1015">Disulfide bond</keyword>
<dbReference type="Pfam" id="PF08031">
    <property type="entry name" value="BBE"/>
    <property type="match status" value="1"/>
</dbReference>
<keyword evidence="7" id="KW-0325">Glycoprotein</keyword>
<sequence length="545" mass="61968">MMPLNSYFTILLIALLFSYTSSSIDTSTHEENFLECLYSYSHNSTSISEVVYTKTNSSYSSILKFTTQNLRFASNTTPKPLFIITPKQISQIQTTIICSQIHNLQIRIRSGGHDFEGRSYVSEVPFIILDLTNFREIEVDVENRTAWVQSGATIGELYYTIYRKNQNLGFPGGECPTIGVGGHISGGGYGTLVRKFGLAADNIIDAHIIDVKGRFLDREAMGEDLFWAIRGGGGASFGVIISWKIKLVQVPSIVTVFNVPKTLEHNATKLIHKWQFLTSRIDENLEITVILQRVNSSIKGKSKSTVQAIFQALFLGGVDKLIHLMQEKFPELGLVREDCVEMSWVESVLYLYGFPKDEPLETLLNRTLAAKDIYKVKSDFVKIPIPEVGLEGIWPMFHEDGAKDAMVICFPYGGIMDNISESEIPFPHRHGNLYQIYYSVHWHQESDEVEKMKMNWIGKLYSYMEPFVSKSPRAAYINYRDLDIGVNNINGYTSYKQASVWGVKYFKNNFKRLIKVKTKVDPLNFFRNEQSIPSLMCSRDIKKSL</sequence>
<comment type="cofactor">
    <cofactor evidence="1">
        <name>FAD</name>
        <dbReference type="ChEBI" id="CHEBI:57692"/>
    </cofactor>
</comment>
<dbReference type="STRING" id="3880.G8A1B7"/>
<evidence type="ECO:0000256" key="6">
    <source>
        <dbReference type="ARBA" id="ARBA00023157"/>
    </source>
</evidence>
<evidence type="ECO:0000313" key="13">
    <source>
        <dbReference type="Proteomes" id="UP000002051"/>
    </source>
</evidence>
<dbReference type="EMBL" id="PSQE01000004">
    <property type="protein sequence ID" value="RHN62805.1"/>
    <property type="molecule type" value="Genomic_DNA"/>
</dbReference>